<dbReference type="HOGENOM" id="CLU_033323_8_4_9"/>
<accession>G8LUT1</accession>
<feature type="binding site" evidence="2">
    <location>
        <position position="58"/>
    </location>
    <ligand>
        <name>substrate</name>
    </ligand>
</feature>
<dbReference type="GO" id="GO:0005737">
    <property type="term" value="C:cytoplasm"/>
    <property type="evidence" value="ECO:0007669"/>
    <property type="project" value="TreeGrafter"/>
</dbReference>
<feature type="active site" description="Tele-phosphohistidine intermediate" evidence="1">
    <location>
        <position position="9"/>
    </location>
</feature>
<organism evidence="4 5">
    <name type="scientific">Acetivibrio clariflavus (strain DSM 19732 / NBRC 101661 / EBR45)</name>
    <name type="common">Clostridium clariflavum</name>
    <dbReference type="NCBI Taxonomy" id="720554"/>
    <lineage>
        <taxon>Bacteria</taxon>
        <taxon>Bacillati</taxon>
        <taxon>Bacillota</taxon>
        <taxon>Clostridia</taxon>
        <taxon>Eubacteriales</taxon>
        <taxon>Oscillospiraceae</taxon>
        <taxon>Acetivibrio</taxon>
    </lineage>
</organism>
<reference evidence="4 5" key="2">
    <citation type="journal article" date="2012" name="Stand. Genomic Sci.">
        <title>Complete Genome Sequence of Clostridium clariflavum DSM 19732.</title>
        <authorList>
            <person name="Izquierdo J.A."/>
            <person name="Goodwin L."/>
            <person name="Davenport K.W."/>
            <person name="Teshima H."/>
            <person name="Bruce D."/>
            <person name="Detter C."/>
            <person name="Tapia R."/>
            <person name="Han S."/>
            <person name="Land M."/>
            <person name="Hauser L."/>
            <person name="Jeffries C.D."/>
            <person name="Han J."/>
            <person name="Pitluck S."/>
            <person name="Nolan M."/>
            <person name="Chen A."/>
            <person name="Huntemann M."/>
            <person name="Mavromatis K."/>
            <person name="Mikhailova N."/>
            <person name="Liolios K."/>
            <person name="Woyke T."/>
            <person name="Lynd L.R."/>
        </authorList>
    </citation>
    <scope>NUCLEOTIDE SEQUENCE [LARGE SCALE GENOMIC DNA]</scope>
    <source>
        <strain evidence="5">DSM 19732 / NBRC 101661 / EBR45</strain>
    </source>
</reference>
<feature type="site" description="Transition state stabilizer" evidence="3">
    <location>
        <position position="150"/>
    </location>
</feature>
<dbReference type="SMART" id="SM00855">
    <property type="entry name" value="PGAM"/>
    <property type="match status" value="1"/>
</dbReference>
<dbReference type="CDD" id="cd07067">
    <property type="entry name" value="HP_PGM_like"/>
    <property type="match status" value="1"/>
</dbReference>
<dbReference type="RefSeq" id="WP_014255046.1">
    <property type="nucleotide sequence ID" value="NC_016627.1"/>
</dbReference>
<feature type="active site" description="Proton donor/acceptor" evidence="1">
    <location>
        <position position="82"/>
    </location>
</feature>
<evidence type="ECO:0000256" key="1">
    <source>
        <dbReference type="PIRSR" id="PIRSR613078-1"/>
    </source>
</evidence>
<dbReference type="PANTHER" id="PTHR48100:SF59">
    <property type="entry name" value="ADENOSYLCOBALAMIN_ALPHA-RIBAZOLE PHOSPHATASE"/>
    <property type="match status" value="1"/>
</dbReference>
<dbReference type="PROSITE" id="PS00175">
    <property type="entry name" value="PG_MUTASE"/>
    <property type="match status" value="1"/>
</dbReference>
<sequence length="209" mass="24120">MSKIYLVRHGETDWNKEDRCQGCTDTDLNSEGIRQAELVAERLMREEIHVIYCSNLRRAYRTAQIIADKFGLNVIKSEALNEISFGDWEGLTFEEIRKRKDYDYNAWRLSPHTAVFPGEGSLDNVYNRVMKYVDEIILRNSGKNILIVSHGGVIKLIILGLLGIELEAYNKFYIANTSVSIVHIDKDKRYLKTLNDTCHVGSVLERKNY</sequence>
<dbReference type="InterPro" id="IPR001345">
    <property type="entry name" value="PG/BPGM_mutase_AS"/>
</dbReference>
<dbReference type="InterPro" id="IPR050275">
    <property type="entry name" value="PGM_Phosphatase"/>
</dbReference>
<evidence type="ECO:0000256" key="3">
    <source>
        <dbReference type="PIRSR" id="PIRSR613078-3"/>
    </source>
</evidence>
<evidence type="ECO:0000313" key="5">
    <source>
        <dbReference type="Proteomes" id="UP000005435"/>
    </source>
</evidence>
<feature type="binding site" evidence="2">
    <location>
        <begin position="8"/>
        <end position="15"/>
    </location>
    <ligand>
        <name>substrate</name>
    </ligand>
</feature>
<dbReference type="InterPro" id="IPR029033">
    <property type="entry name" value="His_PPase_superfam"/>
</dbReference>
<dbReference type="GO" id="GO:0016791">
    <property type="term" value="F:phosphatase activity"/>
    <property type="evidence" value="ECO:0007669"/>
    <property type="project" value="TreeGrafter"/>
</dbReference>
<dbReference type="OrthoDB" id="9781415at2"/>
<dbReference type="InterPro" id="IPR013078">
    <property type="entry name" value="His_Pase_superF_clade-1"/>
</dbReference>
<dbReference type="PANTHER" id="PTHR48100">
    <property type="entry name" value="BROAD-SPECIFICITY PHOSPHATASE YOR283W-RELATED"/>
    <property type="match status" value="1"/>
</dbReference>
<gene>
    <name evidence="4" type="ordered locus">Clocl_1853</name>
</gene>
<dbReference type="Proteomes" id="UP000005435">
    <property type="component" value="Chromosome"/>
</dbReference>
<dbReference type="AlphaFoldDB" id="G8LUT1"/>
<keyword evidence="5" id="KW-1185">Reference proteome</keyword>
<dbReference type="Gene3D" id="3.40.50.1240">
    <property type="entry name" value="Phosphoglycerate mutase-like"/>
    <property type="match status" value="1"/>
</dbReference>
<evidence type="ECO:0000313" key="4">
    <source>
        <dbReference type="EMBL" id="AEV68461.1"/>
    </source>
</evidence>
<dbReference type="eggNOG" id="COG0406">
    <property type="taxonomic scope" value="Bacteria"/>
</dbReference>
<reference evidence="5" key="1">
    <citation type="submission" date="2011-12" db="EMBL/GenBank/DDBJ databases">
        <title>Complete sequence of Clostridium clariflavum DSM 19732.</title>
        <authorList>
            <consortium name="US DOE Joint Genome Institute"/>
            <person name="Lucas S."/>
            <person name="Han J."/>
            <person name="Lapidus A."/>
            <person name="Cheng J.-F."/>
            <person name="Goodwin L."/>
            <person name="Pitluck S."/>
            <person name="Peters L."/>
            <person name="Teshima H."/>
            <person name="Detter J.C."/>
            <person name="Han C."/>
            <person name="Tapia R."/>
            <person name="Land M."/>
            <person name="Hauser L."/>
            <person name="Kyrpides N."/>
            <person name="Ivanova N."/>
            <person name="Pagani I."/>
            <person name="Kitzmiller T."/>
            <person name="Lynd L."/>
            <person name="Izquierdo J."/>
            <person name="Woyke T."/>
        </authorList>
    </citation>
    <scope>NUCLEOTIDE SEQUENCE [LARGE SCALE GENOMIC DNA]</scope>
    <source>
        <strain evidence="5">DSM 19732 / NBRC 101661 / EBR45</strain>
    </source>
</reference>
<dbReference type="KEGG" id="ccl:Clocl_1853"/>
<dbReference type="Pfam" id="PF00300">
    <property type="entry name" value="His_Phos_1"/>
    <property type="match status" value="1"/>
</dbReference>
<evidence type="ECO:0000256" key="2">
    <source>
        <dbReference type="PIRSR" id="PIRSR613078-2"/>
    </source>
</evidence>
<proteinExistence type="predicted"/>
<dbReference type="SUPFAM" id="SSF53254">
    <property type="entry name" value="Phosphoglycerate mutase-like"/>
    <property type="match status" value="1"/>
</dbReference>
<dbReference type="STRING" id="720554.Clocl_1853"/>
<protein>
    <submittedName>
        <fullName evidence="4">Fructose-2,6-bisphosphatase</fullName>
    </submittedName>
</protein>
<dbReference type="EMBL" id="CP003065">
    <property type="protein sequence ID" value="AEV68461.1"/>
    <property type="molecule type" value="Genomic_DNA"/>
</dbReference>
<name>G8LUT1_ACECE</name>